<dbReference type="SUPFAM" id="SSF52096">
    <property type="entry name" value="ClpP/crotonase"/>
    <property type="match status" value="1"/>
</dbReference>
<feature type="domain" description="Enoyl-CoA hydratase/isomerase" evidence="3">
    <location>
        <begin position="20"/>
        <end position="66"/>
    </location>
</feature>
<dbReference type="InterPro" id="IPR029045">
    <property type="entry name" value="ClpP/crotonase-like_dom_sf"/>
</dbReference>
<sequence>MGGGASLMAPMRFFPLLKRVGFHMDCDFSYMLFRLPGILGEYLGLTGARLNGKELVAAGLATYFLPLVSWLLPEMIS</sequence>
<comment type="pathway">
    <text evidence="2">Amino-acid degradation; L-valine degradation.</text>
</comment>
<comment type="similarity">
    <text evidence="2">Belongs to the enoyl-CoA hydratase/isomerase family.</text>
</comment>
<evidence type="ECO:0000313" key="5">
    <source>
        <dbReference type="Proteomes" id="UP000823775"/>
    </source>
</evidence>
<comment type="caution">
    <text evidence="4">The sequence shown here is derived from an EMBL/GenBank/DDBJ whole genome shotgun (WGS) entry which is preliminary data.</text>
</comment>
<organism evidence="4 5">
    <name type="scientific">Datura stramonium</name>
    <name type="common">Jimsonweed</name>
    <name type="synonym">Common thornapple</name>
    <dbReference type="NCBI Taxonomy" id="4076"/>
    <lineage>
        <taxon>Eukaryota</taxon>
        <taxon>Viridiplantae</taxon>
        <taxon>Streptophyta</taxon>
        <taxon>Embryophyta</taxon>
        <taxon>Tracheophyta</taxon>
        <taxon>Spermatophyta</taxon>
        <taxon>Magnoliopsida</taxon>
        <taxon>eudicotyledons</taxon>
        <taxon>Gunneridae</taxon>
        <taxon>Pentapetalae</taxon>
        <taxon>asterids</taxon>
        <taxon>lamiids</taxon>
        <taxon>Solanales</taxon>
        <taxon>Solanaceae</taxon>
        <taxon>Solanoideae</taxon>
        <taxon>Datureae</taxon>
        <taxon>Datura</taxon>
    </lineage>
</organism>
<keyword evidence="1 2" id="KW-0378">Hydrolase</keyword>
<dbReference type="Gene3D" id="3.90.226.10">
    <property type="entry name" value="2-enoyl-CoA Hydratase, Chain A, domain 1"/>
    <property type="match status" value="1"/>
</dbReference>
<reference evidence="4 5" key="1">
    <citation type="journal article" date="2021" name="BMC Genomics">
        <title>Datura genome reveals duplications of psychoactive alkaloid biosynthetic genes and high mutation rate following tissue culture.</title>
        <authorList>
            <person name="Rajewski A."/>
            <person name="Carter-House D."/>
            <person name="Stajich J."/>
            <person name="Litt A."/>
        </authorList>
    </citation>
    <scope>NUCLEOTIDE SEQUENCE [LARGE SCALE GENOMIC DNA]</scope>
    <source>
        <strain evidence="4">AR-01</strain>
    </source>
</reference>
<proteinExistence type="inferred from homology"/>
<comment type="catalytic activity">
    <reaction evidence="2">
        <text>3-hydroxy-2-methylpropanoyl-CoA + H2O = 3-hydroxy-2-methylpropanoate + CoA + H(+)</text>
        <dbReference type="Rhea" id="RHEA:20888"/>
        <dbReference type="ChEBI" id="CHEBI:11805"/>
        <dbReference type="ChEBI" id="CHEBI:15377"/>
        <dbReference type="ChEBI" id="CHEBI:15378"/>
        <dbReference type="ChEBI" id="CHEBI:57287"/>
        <dbReference type="ChEBI" id="CHEBI:57340"/>
        <dbReference type="EC" id="3.1.2.4"/>
    </reaction>
</comment>
<dbReference type="InterPro" id="IPR045004">
    <property type="entry name" value="ECH_dom"/>
</dbReference>
<protein>
    <recommendedName>
        <fullName evidence="2">3-hydroxyisobutyryl-CoA hydrolase</fullName>
        <shortName evidence="2">HIB-CoA hydrolase</shortName>
        <shortName evidence="2">HIBYL-CoA-H</shortName>
        <ecNumber evidence="2">3.1.2.4</ecNumber>
    </recommendedName>
    <alternativeName>
        <fullName evidence="2">3-hydroxyisobutyryl-coenzyme A hydrolase</fullName>
    </alternativeName>
</protein>
<dbReference type="EC" id="3.1.2.4" evidence="2"/>
<evidence type="ECO:0000256" key="2">
    <source>
        <dbReference type="RuleBase" id="RU369070"/>
    </source>
</evidence>
<comment type="function">
    <text evidence="2">Hydrolyzes 3-hydroxyisobutyryl-CoA (HIBYL-CoA), a saline catabolite. Has high activity toward isobutyryl-CoA. Could be an isobutyryl-CoA dehydrogenase that functions in valine catabolism.</text>
</comment>
<dbReference type="Proteomes" id="UP000823775">
    <property type="component" value="Unassembled WGS sequence"/>
</dbReference>
<evidence type="ECO:0000313" key="4">
    <source>
        <dbReference type="EMBL" id="MCE0480963.1"/>
    </source>
</evidence>
<dbReference type="PANTHER" id="PTHR43176:SF2">
    <property type="entry name" value="3-HYDROXYISOBUTYRYL-COA HYDROLASE-LIKE PROTEIN 5"/>
    <property type="match status" value="1"/>
</dbReference>
<dbReference type="InterPro" id="IPR032259">
    <property type="entry name" value="HIBYL-CoA-H"/>
</dbReference>
<keyword evidence="5" id="KW-1185">Reference proteome</keyword>
<evidence type="ECO:0000256" key="1">
    <source>
        <dbReference type="ARBA" id="ARBA00022801"/>
    </source>
</evidence>
<dbReference type="Pfam" id="PF16113">
    <property type="entry name" value="ECH_2"/>
    <property type="match status" value="1"/>
</dbReference>
<gene>
    <name evidence="4" type="ORF">HAX54_038273</name>
</gene>
<evidence type="ECO:0000259" key="3">
    <source>
        <dbReference type="Pfam" id="PF16113"/>
    </source>
</evidence>
<dbReference type="EMBL" id="JACEIK010005206">
    <property type="protein sequence ID" value="MCE0480963.1"/>
    <property type="molecule type" value="Genomic_DNA"/>
</dbReference>
<dbReference type="PANTHER" id="PTHR43176">
    <property type="entry name" value="3-HYDROXYISOBUTYRYL-COA HYDROLASE-RELATED"/>
    <property type="match status" value="1"/>
</dbReference>
<name>A0ABS8VJI1_DATST</name>
<accession>A0ABS8VJI1</accession>